<organism evidence="1">
    <name type="scientific">Phlebotomus perniciosus</name>
    <name type="common">Phlebotomine sand fly</name>
    <dbReference type="NCBI Taxonomy" id="13204"/>
    <lineage>
        <taxon>Eukaryota</taxon>
        <taxon>Metazoa</taxon>
        <taxon>Ecdysozoa</taxon>
        <taxon>Arthropoda</taxon>
        <taxon>Hexapoda</taxon>
        <taxon>Insecta</taxon>
        <taxon>Pterygota</taxon>
        <taxon>Neoptera</taxon>
        <taxon>Endopterygota</taxon>
        <taxon>Diptera</taxon>
        <taxon>Nematocera</taxon>
        <taxon>Psychodoidea</taxon>
        <taxon>Psychodidae</taxon>
        <taxon>Phlebotomus</taxon>
        <taxon>Larroussius</taxon>
    </lineage>
</organism>
<protein>
    <submittedName>
        <fullName evidence="1">Putative microvillar-like protein 3</fullName>
    </submittedName>
</protein>
<name>F4MI45_PHLPE</name>
<dbReference type="InterPro" id="IPR010629">
    <property type="entry name" value="Ins_allergen"/>
</dbReference>
<dbReference type="EMBL" id="EZ933293">
    <property type="protein sequence ID" value="ADJ57674.1"/>
    <property type="molecule type" value="mRNA"/>
</dbReference>
<proteinExistence type="evidence at transcript level"/>
<dbReference type="PANTHER" id="PTHR21163">
    <property type="entry name" value="PROTEIN G12"/>
    <property type="match status" value="1"/>
</dbReference>
<dbReference type="AlphaFoldDB" id="F4MI45"/>
<dbReference type="PANTHER" id="PTHR21163:SF1">
    <property type="entry name" value="PROTEIN G12"/>
    <property type="match status" value="1"/>
</dbReference>
<accession>F4MI45</accession>
<dbReference type="Pfam" id="PF06757">
    <property type="entry name" value="Ins_allergen_rp"/>
    <property type="match status" value="1"/>
</dbReference>
<reference evidence="1" key="1">
    <citation type="journal article" date="2011" name="BMC Genomics">
        <title>The midgut transcriptome of Phlebotomus (Larroussius) perniciosus, a vector of Leishmania infantum: comparison of sugar fed and blood fed sand flies.</title>
        <authorList>
            <person name="Dostalova A."/>
            <person name="Votypka J."/>
            <person name="Favreau A.J."/>
            <person name="Barbian K.D."/>
            <person name="Volf P."/>
            <person name="Valenzuela J.G."/>
            <person name="Jochim R.C."/>
        </authorList>
    </citation>
    <scope>NUCLEOTIDE SEQUENCE</scope>
    <source>
        <tissue evidence="1">Midgut</tissue>
    </source>
</reference>
<sequence>EDLQDFANLIPTTDIIGFVLTYAITDPEVRNLYQYVSRSQEFRELYIRAMDSTAVHDLVSLLESYNLPVVAAINQVAFLLALPDYVPRQAADFSEVKAPTKGVNGLVDSVLRLLPREELIKLYIQKLATSPEFRQLNKNLASVETAKAVSRVLFNQEVRRAYSEVEKRGVNLVQIAKQVVVYFLDL</sequence>
<feature type="non-terminal residue" evidence="1">
    <location>
        <position position="1"/>
    </location>
</feature>
<evidence type="ECO:0000313" key="1">
    <source>
        <dbReference type="EMBL" id="ADJ57674.1"/>
    </source>
</evidence>